<comment type="caution">
    <text evidence="1">The sequence shown here is derived from an EMBL/GenBank/DDBJ whole genome shotgun (WGS) entry which is preliminary data.</text>
</comment>
<organism evidence="1">
    <name type="scientific">marine sediment metagenome</name>
    <dbReference type="NCBI Taxonomy" id="412755"/>
    <lineage>
        <taxon>unclassified sequences</taxon>
        <taxon>metagenomes</taxon>
        <taxon>ecological metagenomes</taxon>
    </lineage>
</organism>
<name>X1BJ74_9ZZZZ</name>
<reference evidence="1" key="1">
    <citation type="journal article" date="2014" name="Front. Microbiol.">
        <title>High frequency of phylogenetically diverse reductive dehalogenase-homologous genes in deep subseafloor sedimentary metagenomes.</title>
        <authorList>
            <person name="Kawai M."/>
            <person name="Futagami T."/>
            <person name="Toyoda A."/>
            <person name="Takaki Y."/>
            <person name="Nishi S."/>
            <person name="Hori S."/>
            <person name="Arai W."/>
            <person name="Tsubouchi T."/>
            <person name="Morono Y."/>
            <person name="Uchiyama I."/>
            <person name="Ito T."/>
            <person name="Fujiyama A."/>
            <person name="Inagaki F."/>
            <person name="Takami H."/>
        </authorList>
    </citation>
    <scope>NUCLEOTIDE SEQUENCE</scope>
    <source>
        <strain evidence="1">Expedition CK06-06</strain>
    </source>
</reference>
<dbReference type="EMBL" id="BART01017730">
    <property type="protein sequence ID" value="GAG81272.1"/>
    <property type="molecule type" value="Genomic_DNA"/>
</dbReference>
<dbReference type="AlphaFoldDB" id="X1BJ74"/>
<sequence>GLEKCLTSLDSKWTSVIGTLMAKKKIIKGGTTSSS</sequence>
<protein>
    <submittedName>
        <fullName evidence="1">Uncharacterized protein</fullName>
    </submittedName>
</protein>
<gene>
    <name evidence="1" type="ORF">S01H4_33653</name>
</gene>
<proteinExistence type="predicted"/>
<feature type="non-terminal residue" evidence="1">
    <location>
        <position position="1"/>
    </location>
</feature>
<evidence type="ECO:0000313" key="1">
    <source>
        <dbReference type="EMBL" id="GAG81272.1"/>
    </source>
</evidence>
<accession>X1BJ74</accession>